<dbReference type="HOGENOM" id="CLU_688898_0_0_1"/>
<reference evidence="1 2" key="1">
    <citation type="journal article" date="2010" name="Proc. Natl. Acad. Sci. U.S.A.">
        <title>Insights into evolution of multicellular fungi from the assembled chromosomes of the mushroom Coprinopsis cinerea (Coprinus cinereus).</title>
        <authorList>
            <person name="Stajich J.E."/>
            <person name="Wilke S.K."/>
            <person name="Ahren D."/>
            <person name="Au C.H."/>
            <person name="Birren B.W."/>
            <person name="Borodovsky M."/>
            <person name="Burns C."/>
            <person name="Canback B."/>
            <person name="Casselton L.A."/>
            <person name="Cheng C.K."/>
            <person name="Deng J."/>
            <person name="Dietrich F.S."/>
            <person name="Fargo D.C."/>
            <person name="Farman M.L."/>
            <person name="Gathman A.C."/>
            <person name="Goldberg J."/>
            <person name="Guigo R."/>
            <person name="Hoegger P.J."/>
            <person name="Hooker J.B."/>
            <person name="Huggins A."/>
            <person name="James T.Y."/>
            <person name="Kamada T."/>
            <person name="Kilaru S."/>
            <person name="Kodira C."/>
            <person name="Kues U."/>
            <person name="Kupfer D."/>
            <person name="Kwan H.S."/>
            <person name="Lomsadze A."/>
            <person name="Li W."/>
            <person name="Lilly W.W."/>
            <person name="Ma L.J."/>
            <person name="Mackey A.J."/>
            <person name="Manning G."/>
            <person name="Martin F."/>
            <person name="Muraguchi H."/>
            <person name="Natvig D.O."/>
            <person name="Palmerini H."/>
            <person name="Ramesh M.A."/>
            <person name="Rehmeyer C.J."/>
            <person name="Roe B.A."/>
            <person name="Shenoy N."/>
            <person name="Stanke M."/>
            <person name="Ter-Hovhannisyan V."/>
            <person name="Tunlid A."/>
            <person name="Velagapudi R."/>
            <person name="Vision T.J."/>
            <person name="Zeng Q."/>
            <person name="Zolan M.E."/>
            <person name="Pukkila P.J."/>
        </authorList>
    </citation>
    <scope>NUCLEOTIDE SEQUENCE [LARGE SCALE GENOMIC DNA]</scope>
    <source>
        <strain evidence="2">Okayama-7 / 130 / ATCC MYA-4618 / FGSC 9003</strain>
    </source>
</reference>
<dbReference type="VEuPathDB" id="FungiDB:CC1G_15633"/>
<dbReference type="EMBL" id="AACS02000006">
    <property type="protein sequence ID" value="EFI27597.1"/>
    <property type="molecule type" value="Genomic_DNA"/>
</dbReference>
<dbReference type="Proteomes" id="UP000001861">
    <property type="component" value="Unassembled WGS sequence"/>
</dbReference>
<evidence type="ECO:0000313" key="1">
    <source>
        <dbReference type="EMBL" id="EFI27597.1"/>
    </source>
</evidence>
<evidence type="ECO:0000313" key="2">
    <source>
        <dbReference type="Proteomes" id="UP000001861"/>
    </source>
</evidence>
<dbReference type="OrthoDB" id="2845018at2759"/>
<organism evidence="1 2">
    <name type="scientific">Coprinopsis cinerea (strain Okayama-7 / 130 / ATCC MYA-4618 / FGSC 9003)</name>
    <name type="common">Inky cap fungus</name>
    <name type="synonym">Hormographiella aspergillata</name>
    <dbReference type="NCBI Taxonomy" id="240176"/>
    <lineage>
        <taxon>Eukaryota</taxon>
        <taxon>Fungi</taxon>
        <taxon>Dikarya</taxon>
        <taxon>Basidiomycota</taxon>
        <taxon>Agaricomycotina</taxon>
        <taxon>Agaricomycetes</taxon>
        <taxon>Agaricomycetidae</taxon>
        <taxon>Agaricales</taxon>
        <taxon>Agaricineae</taxon>
        <taxon>Psathyrellaceae</taxon>
        <taxon>Coprinopsis</taxon>
    </lineage>
</organism>
<dbReference type="InParanoid" id="D6RN84"/>
<comment type="caution">
    <text evidence="1">The sequence shown here is derived from an EMBL/GenBank/DDBJ whole genome shotgun (WGS) entry which is preliminary data.</text>
</comment>
<dbReference type="RefSeq" id="XP_002911091.1">
    <property type="nucleotide sequence ID" value="XM_002911045.1"/>
</dbReference>
<dbReference type="KEGG" id="cci:CC1G_15633"/>
<keyword evidence="2" id="KW-1185">Reference proteome</keyword>
<accession>D6RN84</accession>
<dbReference type="GeneID" id="9379144"/>
<dbReference type="AlphaFoldDB" id="D6RN84"/>
<sequence>MVRLDPKLHRSITAKNYVLSALEASLVHLDTPLPLSLVQPTTQEFVERFPLTGYAIDVFHACVSHCTRTPGILESTVSIILSKFEEIIDSLAAFAEWALRPPADNPDEPLPSHPFEVDRMDSREGELMSLFDDPKKIVKNALVKEPLLLVVTGVLVSKVLHAMCARSASLEDAVFASPKAIRLALRLWATPVAKSGVETMSGVESYCDDAAHLMQNLLNKEHGSRRDELFNQILASRARLDAFVKALVGRFDQLVRNSAKSTSNVRPPPETELVWHCMRYLSASICSHRSIWRALVNAGVLKVWTRAIVMTIGDSTCPKLLELCIGVISAAVVGESNQWVALRDIFKEGLLPTILRILVAFDAVHDQEKLAAAREMPRQITRFVFNAKVIAVLFPNPGCQ</sequence>
<proteinExistence type="predicted"/>
<name>D6RN84_COPC7</name>
<gene>
    <name evidence="1" type="ORF">CC1G_15633</name>
</gene>
<protein>
    <submittedName>
        <fullName evidence="1">Uncharacterized protein</fullName>
    </submittedName>
</protein>